<keyword evidence="7" id="KW-0963">Cytoplasm</keyword>
<dbReference type="GO" id="GO:0007517">
    <property type="term" value="P:muscle organ development"/>
    <property type="evidence" value="ECO:0007669"/>
    <property type="project" value="InterPro"/>
</dbReference>
<dbReference type="EMBL" id="AJVK01010468">
    <property type="status" value="NOT_ANNOTATED_CDS"/>
    <property type="molecule type" value="Genomic_DNA"/>
</dbReference>
<keyword evidence="10" id="KW-1133">Transmembrane helix</keyword>
<dbReference type="InterPro" id="IPR006875">
    <property type="entry name" value="Sarcoglycan"/>
</dbReference>
<dbReference type="GO" id="GO:0005856">
    <property type="term" value="C:cytoskeleton"/>
    <property type="evidence" value="ECO:0007669"/>
    <property type="project" value="UniProtKB-SubCell"/>
</dbReference>
<evidence type="ECO:0000256" key="10">
    <source>
        <dbReference type="ARBA" id="ARBA00022989"/>
    </source>
</evidence>
<protein>
    <recommendedName>
        <fullName evidence="5">Beta-sarcoglycan</fullName>
    </recommendedName>
</protein>
<dbReference type="PANTHER" id="PTHR21142">
    <property type="entry name" value="SARCOGLYCANS"/>
    <property type="match status" value="1"/>
</dbReference>
<keyword evidence="8" id="KW-0812">Transmembrane</keyword>
<dbReference type="GO" id="GO:0016012">
    <property type="term" value="C:sarcoglycan complex"/>
    <property type="evidence" value="ECO:0007669"/>
    <property type="project" value="InterPro"/>
</dbReference>
<proteinExistence type="inferred from homology"/>
<dbReference type="Pfam" id="PF04790">
    <property type="entry name" value="Sarcoglycan_1"/>
    <property type="match status" value="1"/>
</dbReference>
<keyword evidence="13" id="KW-0325">Glycoprotein</keyword>
<comment type="similarity">
    <text evidence="4">Belongs to the sarcoglycan beta/delta/gamma/zeta family.</text>
</comment>
<accession>A0A1B0D1Z3</accession>
<comment type="subcellular location">
    <subcellularLocation>
        <location evidence="3">Cell membrane</location>
        <location evidence="3">Sarcolemma</location>
        <topology evidence="3">Single-pass type II membrane protein</topology>
    </subcellularLocation>
    <subcellularLocation>
        <location evidence="2">Cytoplasm</location>
        <location evidence="2">Cytoskeleton</location>
    </subcellularLocation>
</comment>
<keyword evidence="9" id="KW-0735">Signal-anchor</keyword>
<evidence type="ECO:0000256" key="14">
    <source>
        <dbReference type="ARBA" id="ARBA00023212"/>
    </source>
</evidence>
<organism evidence="16 17">
    <name type="scientific">Phlebotomus papatasi</name>
    <name type="common">Sandfly</name>
    <dbReference type="NCBI Taxonomy" id="29031"/>
    <lineage>
        <taxon>Eukaryota</taxon>
        <taxon>Metazoa</taxon>
        <taxon>Ecdysozoa</taxon>
        <taxon>Arthropoda</taxon>
        <taxon>Hexapoda</taxon>
        <taxon>Insecta</taxon>
        <taxon>Pterygota</taxon>
        <taxon>Neoptera</taxon>
        <taxon>Endopterygota</taxon>
        <taxon>Diptera</taxon>
        <taxon>Nematocera</taxon>
        <taxon>Psychodoidea</taxon>
        <taxon>Psychodidae</taxon>
        <taxon>Phlebotomus</taxon>
        <taxon>Phlebotomus</taxon>
    </lineage>
</organism>
<evidence type="ECO:0000256" key="2">
    <source>
        <dbReference type="ARBA" id="ARBA00004245"/>
    </source>
</evidence>
<evidence type="ECO:0000313" key="17">
    <source>
        <dbReference type="Proteomes" id="UP000092462"/>
    </source>
</evidence>
<sequence length="327" mass="36050">MDNTFVRSASPQFSDDGDDSGMATLPIGDVSSYPQSTTHTYNPPRVNYLPESEKDYLKGRNTCAFWVLVILLLILTIGNLALTLTIVGILRLGRGMEFMELVPEADTVKFFGNTDLDRIYKRDGQLEGFTDVPVTITGDAGAVLLNLVNRNGHIHNKVHMGRNGTHFKGINLFEVRDPVTKESIFTTSKPRYSIPQGVRNLKTTTVSASRVTSSMEEPLQILAKGKMVLRGAEGTEMESKEIIWSADQNIFLKSINGSIVLAGSNGVYLDMKSIPIVQAEHGLRAGAMQFKVCVCMPQGRLFRVPIPRTHNGKGSCTHFNPRYDPCA</sequence>
<evidence type="ECO:0000256" key="13">
    <source>
        <dbReference type="ARBA" id="ARBA00023180"/>
    </source>
</evidence>
<keyword evidence="14" id="KW-0206">Cytoskeleton</keyword>
<evidence type="ECO:0000256" key="5">
    <source>
        <dbReference type="ARBA" id="ARBA00015329"/>
    </source>
</evidence>
<dbReference type="Proteomes" id="UP000092462">
    <property type="component" value="Unassembled WGS sequence"/>
</dbReference>
<dbReference type="VEuPathDB" id="VectorBase:PPAPM1_005834"/>
<evidence type="ECO:0000256" key="6">
    <source>
        <dbReference type="ARBA" id="ARBA00022475"/>
    </source>
</evidence>
<keyword evidence="12" id="KW-1015">Disulfide bond</keyword>
<comment type="function">
    <text evidence="1">Component of the sarcoglycan complex, a subcomplex of the dystrophin-glycoprotein complex which forms a link between the F-actin cytoskeleton and the extracellular matrix.</text>
</comment>
<evidence type="ECO:0000256" key="4">
    <source>
        <dbReference type="ARBA" id="ARBA00007574"/>
    </source>
</evidence>
<dbReference type="InterPro" id="IPR027659">
    <property type="entry name" value="Sgcb"/>
</dbReference>
<dbReference type="EnsemblMetazoa" id="PPAI001366-RA">
    <property type="protein sequence ID" value="PPAI001366-PA"/>
    <property type="gene ID" value="PPAI001366"/>
</dbReference>
<name>A0A1B0D1Z3_PHLPP</name>
<dbReference type="VEuPathDB" id="VectorBase:PPAI001366"/>
<evidence type="ECO:0000256" key="9">
    <source>
        <dbReference type="ARBA" id="ARBA00022968"/>
    </source>
</evidence>
<dbReference type="GO" id="GO:0042383">
    <property type="term" value="C:sarcolemma"/>
    <property type="evidence" value="ECO:0007669"/>
    <property type="project" value="UniProtKB-SubCell"/>
</dbReference>
<evidence type="ECO:0000256" key="15">
    <source>
        <dbReference type="ARBA" id="ARBA00026041"/>
    </source>
</evidence>
<evidence type="ECO:0000256" key="8">
    <source>
        <dbReference type="ARBA" id="ARBA00022692"/>
    </source>
</evidence>
<evidence type="ECO:0000313" key="16">
    <source>
        <dbReference type="EnsemblMetazoa" id="PPAI001366-PA"/>
    </source>
</evidence>
<evidence type="ECO:0000256" key="1">
    <source>
        <dbReference type="ARBA" id="ARBA00002860"/>
    </source>
</evidence>
<comment type="subunit">
    <text evidence="15">Cross-link to form 2 major subcomplexes: one consisting of SGCB, SGCD and SGCG and the other consisting of SGCB and SGCD. The association between SGCB and SGCG is particularly strong while SGCA is loosely associated with the other sarcoglycans.</text>
</comment>
<evidence type="ECO:0000256" key="7">
    <source>
        <dbReference type="ARBA" id="ARBA00022490"/>
    </source>
</evidence>
<evidence type="ECO:0000256" key="3">
    <source>
        <dbReference type="ARBA" id="ARBA00004274"/>
    </source>
</evidence>
<keyword evidence="17" id="KW-1185">Reference proteome</keyword>
<dbReference type="AlphaFoldDB" id="A0A1B0D1Z3"/>
<keyword evidence="11" id="KW-0472">Membrane</keyword>
<reference evidence="16" key="1">
    <citation type="submission" date="2022-08" db="UniProtKB">
        <authorList>
            <consortium name="EnsemblMetazoa"/>
        </authorList>
    </citation>
    <scope>IDENTIFICATION</scope>
    <source>
        <strain evidence="16">Israel</strain>
    </source>
</reference>
<evidence type="ECO:0000256" key="11">
    <source>
        <dbReference type="ARBA" id="ARBA00023136"/>
    </source>
</evidence>
<dbReference type="PANTHER" id="PTHR21142:SF2">
    <property type="entry name" value="BETA-SARCOGLYCAN"/>
    <property type="match status" value="1"/>
</dbReference>
<evidence type="ECO:0000256" key="12">
    <source>
        <dbReference type="ARBA" id="ARBA00023157"/>
    </source>
</evidence>
<keyword evidence="6" id="KW-1003">Cell membrane</keyword>